<evidence type="ECO:0000313" key="8">
    <source>
        <dbReference type="EMBL" id="PPK96172.1"/>
    </source>
</evidence>
<comment type="caution">
    <text evidence="8">The sequence shown here is derived from an EMBL/GenBank/DDBJ whole genome shotgun (WGS) entry which is preliminary data.</text>
</comment>
<dbReference type="EMBL" id="PTJD01000005">
    <property type="protein sequence ID" value="PPK96172.1"/>
    <property type="molecule type" value="Genomic_DNA"/>
</dbReference>
<dbReference type="PANTHER" id="PTHR23427">
    <property type="entry name" value="SURFEIT LOCUS PROTEIN"/>
    <property type="match status" value="1"/>
</dbReference>
<feature type="transmembrane region" description="Helical" evidence="6">
    <location>
        <begin position="14"/>
        <end position="34"/>
    </location>
</feature>
<protein>
    <recommendedName>
        <fullName evidence="6">SURF1-like protein</fullName>
    </recommendedName>
</protein>
<keyword evidence="4 6" id="KW-1133">Transmembrane helix</keyword>
<comment type="similarity">
    <text evidence="2 6">Belongs to the SURF1 family.</text>
</comment>
<keyword evidence="5 6" id="KW-0472">Membrane</keyword>
<comment type="subcellular location">
    <subcellularLocation>
        <location evidence="6">Cell membrane</location>
        <topology evidence="6">Multi-pass membrane protein</topology>
    </subcellularLocation>
    <subcellularLocation>
        <location evidence="1">Membrane</location>
    </subcellularLocation>
</comment>
<reference evidence="8 9" key="1">
    <citation type="submission" date="2018-02" db="EMBL/GenBank/DDBJ databases">
        <title>Genomic Encyclopedia of Archaeal and Bacterial Type Strains, Phase II (KMG-II): from individual species to whole genera.</title>
        <authorList>
            <person name="Goeker M."/>
        </authorList>
    </citation>
    <scope>NUCLEOTIDE SEQUENCE [LARGE SCALE GENOMIC DNA]</scope>
    <source>
        <strain evidence="8 9">DSM 22857</strain>
    </source>
</reference>
<dbReference type="InterPro" id="IPR045214">
    <property type="entry name" value="Surf1/Surf4"/>
</dbReference>
<evidence type="ECO:0000256" key="4">
    <source>
        <dbReference type="ARBA" id="ARBA00022989"/>
    </source>
</evidence>
<evidence type="ECO:0000313" key="9">
    <source>
        <dbReference type="Proteomes" id="UP000239485"/>
    </source>
</evidence>
<keyword evidence="9" id="KW-1185">Reference proteome</keyword>
<evidence type="ECO:0000256" key="5">
    <source>
        <dbReference type="ARBA" id="ARBA00023136"/>
    </source>
</evidence>
<evidence type="ECO:0000256" key="6">
    <source>
        <dbReference type="RuleBase" id="RU363076"/>
    </source>
</evidence>
<dbReference type="AlphaFoldDB" id="A0A2S6IPI9"/>
<keyword evidence="6" id="KW-1003">Cell membrane</keyword>
<evidence type="ECO:0000256" key="2">
    <source>
        <dbReference type="ARBA" id="ARBA00007165"/>
    </source>
</evidence>
<proteinExistence type="inferred from homology"/>
<name>A0A2S6IPI9_9ACTN</name>
<accession>A0A2S6IPI9</accession>
<comment type="caution">
    <text evidence="6">Lacks conserved residue(s) required for the propagation of feature annotation.</text>
</comment>
<dbReference type="Pfam" id="PF02104">
    <property type="entry name" value="SURF1"/>
    <property type="match status" value="1"/>
</dbReference>
<dbReference type="CDD" id="cd06662">
    <property type="entry name" value="SURF1"/>
    <property type="match status" value="1"/>
</dbReference>
<sequence>MPTSVLGLLRERRWVAGLAVACAVAVVCVVLGQWQWQRRADRQARTAPLVANYDAPVRDLDAVLPADSTLQPGEVWTPVRVRGRYDPEHTLLARNRPLEKSYGYAVLVPLLLPDGSALLVDRGWIPAGQDGSAPDAVPAPPPGEVDVTVRLRRWEADRDNPAPQGQVQSIAAQDVAAEVPRPLREAYGVLAAEEPRPARAPVLLPRPPVDQGPHLAYTVQWYAFALTSLVVWVVAGRRELQARAAAGAGGDRVAAPPARRRRDQLSDEEAEDAEVERSTRP</sequence>
<keyword evidence="3 6" id="KW-0812">Transmembrane</keyword>
<dbReference type="PROSITE" id="PS50895">
    <property type="entry name" value="SURF1"/>
    <property type="match status" value="1"/>
</dbReference>
<feature type="compositionally biased region" description="Low complexity" evidence="7">
    <location>
        <begin position="244"/>
        <end position="257"/>
    </location>
</feature>
<evidence type="ECO:0000256" key="3">
    <source>
        <dbReference type="ARBA" id="ARBA00022692"/>
    </source>
</evidence>
<dbReference type="InterPro" id="IPR002994">
    <property type="entry name" value="Surf1/Shy1"/>
</dbReference>
<dbReference type="Proteomes" id="UP000239485">
    <property type="component" value="Unassembled WGS sequence"/>
</dbReference>
<dbReference type="RefSeq" id="WP_104432528.1">
    <property type="nucleotide sequence ID" value="NZ_PTJD01000005.1"/>
</dbReference>
<dbReference type="PANTHER" id="PTHR23427:SF2">
    <property type="entry name" value="SURFEIT LOCUS PROTEIN 1"/>
    <property type="match status" value="1"/>
</dbReference>
<organism evidence="8 9">
    <name type="scientific">Kineococcus xinjiangensis</name>
    <dbReference type="NCBI Taxonomy" id="512762"/>
    <lineage>
        <taxon>Bacteria</taxon>
        <taxon>Bacillati</taxon>
        <taxon>Actinomycetota</taxon>
        <taxon>Actinomycetes</taxon>
        <taxon>Kineosporiales</taxon>
        <taxon>Kineosporiaceae</taxon>
        <taxon>Kineococcus</taxon>
    </lineage>
</organism>
<dbReference type="OrthoDB" id="9807214at2"/>
<evidence type="ECO:0000256" key="1">
    <source>
        <dbReference type="ARBA" id="ARBA00004370"/>
    </source>
</evidence>
<evidence type="ECO:0000256" key="7">
    <source>
        <dbReference type="SAM" id="MobiDB-lite"/>
    </source>
</evidence>
<dbReference type="GO" id="GO:0005886">
    <property type="term" value="C:plasma membrane"/>
    <property type="evidence" value="ECO:0007669"/>
    <property type="project" value="UniProtKB-SubCell"/>
</dbReference>
<feature type="region of interest" description="Disordered" evidence="7">
    <location>
        <begin position="244"/>
        <end position="281"/>
    </location>
</feature>
<gene>
    <name evidence="8" type="ORF">CLV92_105274</name>
</gene>